<comment type="caution">
    <text evidence="2">The sequence shown here is derived from an EMBL/GenBank/DDBJ whole genome shotgun (WGS) entry which is preliminary data.</text>
</comment>
<keyword evidence="3" id="KW-1185">Reference proteome</keyword>
<gene>
    <name evidence="2" type="ORF">PIB30_054198</name>
</gene>
<dbReference type="EMBL" id="JASCZI010000411">
    <property type="protein sequence ID" value="MED6111651.1"/>
    <property type="molecule type" value="Genomic_DNA"/>
</dbReference>
<name>A0ABU6QJL0_9FABA</name>
<proteinExistence type="predicted"/>
<evidence type="ECO:0000313" key="3">
    <source>
        <dbReference type="Proteomes" id="UP001341840"/>
    </source>
</evidence>
<protein>
    <submittedName>
        <fullName evidence="2">Uncharacterized protein</fullName>
    </submittedName>
</protein>
<sequence length="138" mass="15370">MIIYFHETQFGENARDPAAQPPWLAYWTGENLKKRIKQERQHDVGLLKTGQLRAEKEQLKKKSTKRVPSSDSESQIESEPLYSSSTDGGGDSKSDSDETVSEQPPPLQEIRSKSRFDHVVVGSNAPLNPTQQSVAFAG</sequence>
<dbReference type="Proteomes" id="UP001341840">
    <property type="component" value="Unassembled WGS sequence"/>
</dbReference>
<evidence type="ECO:0000313" key="2">
    <source>
        <dbReference type="EMBL" id="MED6111651.1"/>
    </source>
</evidence>
<feature type="region of interest" description="Disordered" evidence="1">
    <location>
        <begin position="41"/>
        <end position="116"/>
    </location>
</feature>
<feature type="compositionally biased region" description="Polar residues" evidence="1">
    <location>
        <begin position="66"/>
        <end position="77"/>
    </location>
</feature>
<evidence type="ECO:0000256" key="1">
    <source>
        <dbReference type="SAM" id="MobiDB-lite"/>
    </source>
</evidence>
<organism evidence="2 3">
    <name type="scientific">Stylosanthes scabra</name>
    <dbReference type="NCBI Taxonomy" id="79078"/>
    <lineage>
        <taxon>Eukaryota</taxon>
        <taxon>Viridiplantae</taxon>
        <taxon>Streptophyta</taxon>
        <taxon>Embryophyta</taxon>
        <taxon>Tracheophyta</taxon>
        <taxon>Spermatophyta</taxon>
        <taxon>Magnoliopsida</taxon>
        <taxon>eudicotyledons</taxon>
        <taxon>Gunneridae</taxon>
        <taxon>Pentapetalae</taxon>
        <taxon>rosids</taxon>
        <taxon>fabids</taxon>
        <taxon>Fabales</taxon>
        <taxon>Fabaceae</taxon>
        <taxon>Papilionoideae</taxon>
        <taxon>50 kb inversion clade</taxon>
        <taxon>dalbergioids sensu lato</taxon>
        <taxon>Dalbergieae</taxon>
        <taxon>Pterocarpus clade</taxon>
        <taxon>Stylosanthes</taxon>
    </lineage>
</organism>
<accession>A0ABU6QJL0</accession>
<reference evidence="2 3" key="1">
    <citation type="journal article" date="2023" name="Plants (Basel)">
        <title>Bridging the Gap: Combining Genomics and Transcriptomics Approaches to Understand Stylosanthes scabra, an Orphan Legume from the Brazilian Caatinga.</title>
        <authorList>
            <person name="Ferreira-Neto J.R.C."/>
            <person name="da Silva M.D."/>
            <person name="Binneck E."/>
            <person name="de Melo N.F."/>
            <person name="da Silva R.H."/>
            <person name="de Melo A.L.T.M."/>
            <person name="Pandolfi V."/>
            <person name="Bustamante F.O."/>
            <person name="Brasileiro-Vidal A.C."/>
            <person name="Benko-Iseppon A.M."/>
        </authorList>
    </citation>
    <scope>NUCLEOTIDE SEQUENCE [LARGE SCALE GENOMIC DNA]</scope>
    <source>
        <tissue evidence="2">Leaves</tissue>
    </source>
</reference>